<dbReference type="Gene3D" id="2.80.10.50">
    <property type="match status" value="2"/>
</dbReference>
<dbReference type="EMBL" id="GDID01002116">
    <property type="protein sequence ID" value="JAP94490.1"/>
    <property type="molecule type" value="Transcribed_RNA"/>
</dbReference>
<organism evidence="2">
    <name type="scientific">Trepomonas sp. PC1</name>
    <dbReference type="NCBI Taxonomy" id="1076344"/>
    <lineage>
        <taxon>Eukaryota</taxon>
        <taxon>Metamonada</taxon>
        <taxon>Diplomonadida</taxon>
        <taxon>Hexamitidae</taxon>
        <taxon>Hexamitinae</taxon>
        <taxon>Trepomonas</taxon>
    </lineage>
</organism>
<evidence type="ECO:0000313" key="2">
    <source>
        <dbReference type="EMBL" id="JAP94490.1"/>
    </source>
</evidence>
<sequence length="146" mass="16207">MNPANQMPQHGMSYSIESQLTPGMCIDIRGSLRTNGADATNYQRNGGGNQKFRINQTPSGFQLFANHSNMALAVRDREQGAKVEQRREQDNSVFNIQPSGDGFFFINLSGTNLYMDIEGGDTNNGANIILWPQNGGPNQKWKFSTF</sequence>
<evidence type="ECO:0000259" key="1">
    <source>
        <dbReference type="SMART" id="SM00458"/>
    </source>
</evidence>
<dbReference type="AlphaFoldDB" id="A0A146KCE8"/>
<protein>
    <submittedName>
        <fullName evidence="2">Ricin superfamily protein</fullName>
    </submittedName>
</protein>
<reference evidence="2" key="1">
    <citation type="submission" date="2015-07" db="EMBL/GenBank/DDBJ databases">
        <title>Adaptation to a free-living lifestyle via gene acquisitions in the diplomonad Trepomonas sp. PC1.</title>
        <authorList>
            <person name="Xu F."/>
            <person name="Jerlstrom-Hultqvist J."/>
            <person name="Kolisko M."/>
            <person name="Simpson A.G.B."/>
            <person name="Roger A.J."/>
            <person name="Svard S.G."/>
            <person name="Andersson J.O."/>
        </authorList>
    </citation>
    <scope>NUCLEOTIDE SEQUENCE</scope>
    <source>
        <strain evidence="2">PC1</strain>
    </source>
</reference>
<accession>A0A146KCE8</accession>
<dbReference type="PROSITE" id="PS50231">
    <property type="entry name" value="RICIN_B_LECTIN"/>
    <property type="match status" value="1"/>
</dbReference>
<dbReference type="Pfam" id="PF00652">
    <property type="entry name" value="Ricin_B_lectin"/>
    <property type="match status" value="1"/>
</dbReference>
<dbReference type="SMART" id="SM00458">
    <property type="entry name" value="RICIN"/>
    <property type="match status" value="1"/>
</dbReference>
<feature type="domain" description="Ricin B lectin" evidence="1">
    <location>
        <begin position="14"/>
        <end position="144"/>
    </location>
</feature>
<dbReference type="CDD" id="cd00161">
    <property type="entry name" value="beta-trefoil_Ricin-like"/>
    <property type="match status" value="1"/>
</dbReference>
<dbReference type="InterPro" id="IPR000772">
    <property type="entry name" value="Ricin_B_lectin"/>
</dbReference>
<dbReference type="InterPro" id="IPR035992">
    <property type="entry name" value="Ricin_B-like_lectins"/>
</dbReference>
<name>A0A146KCE8_9EUKA</name>
<proteinExistence type="predicted"/>
<dbReference type="SUPFAM" id="SSF50370">
    <property type="entry name" value="Ricin B-like lectins"/>
    <property type="match status" value="1"/>
</dbReference>
<gene>
    <name evidence="2" type="ORF">TPC1_12838</name>
</gene>